<evidence type="ECO:0000313" key="1">
    <source>
        <dbReference type="EMBL" id="PXV61247.1"/>
    </source>
</evidence>
<accession>A0A2V3PSA9</accession>
<reference evidence="1 2" key="1">
    <citation type="submission" date="2018-03" db="EMBL/GenBank/DDBJ databases">
        <title>Genomic Encyclopedia of Archaeal and Bacterial Type Strains, Phase II (KMG-II): from individual species to whole genera.</title>
        <authorList>
            <person name="Goeker M."/>
        </authorList>
    </citation>
    <scope>NUCLEOTIDE SEQUENCE [LARGE SCALE GENOMIC DNA]</scope>
    <source>
        <strain evidence="1 2">DSM 100214</strain>
    </source>
</reference>
<keyword evidence="2" id="KW-1185">Reference proteome</keyword>
<protein>
    <submittedName>
        <fullName evidence="1">Uncharacterized protein</fullName>
    </submittedName>
</protein>
<name>A0A2V3PSA9_9BACT</name>
<sequence>MKLIYETDRPSKTDFNSFLNQCKRAINKLYGFNVSVNQEFWSCRVNSIYVDGEMIDGKTYWEELKETGSLSLTDGLFCIDFQFDSHVYADYSVNFYLENGLITKEEYSLFLDNI</sequence>
<comment type="caution">
    <text evidence="1">The sequence shown here is derived from an EMBL/GenBank/DDBJ whole genome shotgun (WGS) entry which is preliminary data.</text>
</comment>
<organism evidence="1 2">
    <name type="scientific">Dysgonomonas alginatilytica</name>
    <dbReference type="NCBI Taxonomy" id="1605892"/>
    <lineage>
        <taxon>Bacteria</taxon>
        <taxon>Pseudomonadati</taxon>
        <taxon>Bacteroidota</taxon>
        <taxon>Bacteroidia</taxon>
        <taxon>Bacteroidales</taxon>
        <taxon>Dysgonomonadaceae</taxon>
        <taxon>Dysgonomonas</taxon>
    </lineage>
</organism>
<dbReference type="RefSeq" id="WP_110311867.1">
    <property type="nucleotide sequence ID" value="NZ_QICL01000025.1"/>
</dbReference>
<dbReference type="Proteomes" id="UP000247973">
    <property type="component" value="Unassembled WGS sequence"/>
</dbReference>
<dbReference type="AlphaFoldDB" id="A0A2V3PSA9"/>
<gene>
    <name evidence="1" type="ORF">CLV62_12580</name>
</gene>
<evidence type="ECO:0000313" key="2">
    <source>
        <dbReference type="Proteomes" id="UP000247973"/>
    </source>
</evidence>
<proteinExistence type="predicted"/>
<dbReference type="EMBL" id="QICL01000025">
    <property type="protein sequence ID" value="PXV61247.1"/>
    <property type="molecule type" value="Genomic_DNA"/>
</dbReference>